<keyword evidence="3" id="KW-1185">Reference proteome</keyword>
<accession>A0ABD0NMX4</accession>
<evidence type="ECO:0000313" key="3">
    <source>
        <dbReference type="Proteomes" id="UP001529510"/>
    </source>
</evidence>
<sequence>APHLSGPPARRSSLPPQEEEKVDSPGPVRPLLRSAVPKPFWLVWTQQTQTTPLSSE</sequence>
<protein>
    <submittedName>
        <fullName evidence="2">Uncharacterized protein</fullName>
    </submittedName>
</protein>
<feature type="non-terminal residue" evidence="2">
    <location>
        <position position="1"/>
    </location>
</feature>
<name>A0ABD0NMX4_CIRMR</name>
<comment type="caution">
    <text evidence="2">The sequence shown here is derived from an EMBL/GenBank/DDBJ whole genome shotgun (WGS) entry which is preliminary data.</text>
</comment>
<feature type="region of interest" description="Disordered" evidence="1">
    <location>
        <begin position="1"/>
        <end position="31"/>
    </location>
</feature>
<organism evidence="2 3">
    <name type="scientific">Cirrhinus mrigala</name>
    <name type="common">Mrigala</name>
    <dbReference type="NCBI Taxonomy" id="683832"/>
    <lineage>
        <taxon>Eukaryota</taxon>
        <taxon>Metazoa</taxon>
        <taxon>Chordata</taxon>
        <taxon>Craniata</taxon>
        <taxon>Vertebrata</taxon>
        <taxon>Euteleostomi</taxon>
        <taxon>Actinopterygii</taxon>
        <taxon>Neopterygii</taxon>
        <taxon>Teleostei</taxon>
        <taxon>Ostariophysi</taxon>
        <taxon>Cypriniformes</taxon>
        <taxon>Cyprinidae</taxon>
        <taxon>Labeoninae</taxon>
        <taxon>Labeonini</taxon>
        <taxon>Cirrhinus</taxon>
    </lineage>
</organism>
<evidence type="ECO:0000313" key="2">
    <source>
        <dbReference type="EMBL" id="KAL0162687.1"/>
    </source>
</evidence>
<dbReference type="Proteomes" id="UP001529510">
    <property type="component" value="Unassembled WGS sequence"/>
</dbReference>
<gene>
    <name evidence="2" type="ORF">M9458_042083</name>
</gene>
<reference evidence="2 3" key="1">
    <citation type="submission" date="2024-05" db="EMBL/GenBank/DDBJ databases">
        <title>Genome sequencing and assembly of Indian major carp, Cirrhinus mrigala (Hamilton, 1822).</title>
        <authorList>
            <person name="Mohindra V."/>
            <person name="Chowdhury L.M."/>
            <person name="Lal K."/>
            <person name="Jena J.K."/>
        </authorList>
    </citation>
    <scope>NUCLEOTIDE SEQUENCE [LARGE SCALE GENOMIC DNA]</scope>
    <source>
        <strain evidence="2">CM1030</strain>
        <tissue evidence="2">Blood</tissue>
    </source>
</reference>
<dbReference type="AlphaFoldDB" id="A0ABD0NMX4"/>
<feature type="non-terminal residue" evidence="2">
    <location>
        <position position="56"/>
    </location>
</feature>
<evidence type="ECO:0000256" key="1">
    <source>
        <dbReference type="SAM" id="MobiDB-lite"/>
    </source>
</evidence>
<proteinExistence type="predicted"/>
<dbReference type="EMBL" id="JAMKFB020000021">
    <property type="protein sequence ID" value="KAL0162687.1"/>
    <property type="molecule type" value="Genomic_DNA"/>
</dbReference>